<feature type="domain" description="MPT63-like" evidence="3">
    <location>
        <begin position="34"/>
        <end position="156"/>
    </location>
</feature>
<dbReference type="SUPFAM" id="SSF81982">
    <property type="entry name" value="Antigen MPT63/MPB63 (immunoprotective extracellular protein)"/>
    <property type="match status" value="1"/>
</dbReference>
<evidence type="ECO:0000256" key="1">
    <source>
        <dbReference type="ARBA" id="ARBA00022729"/>
    </source>
</evidence>
<dbReference type="EMBL" id="AP022608">
    <property type="protein sequence ID" value="BBZ16019.1"/>
    <property type="molecule type" value="Genomic_DNA"/>
</dbReference>
<feature type="chain" id="PRO_5038459374" description="MPT63-like domain-containing protein" evidence="2">
    <location>
        <begin position="22"/>
        <end position="188"/>
    </location>
</feature>
<dbReference type="AlphaFoldDB" id="A0A7I7WEM0"/>
<keyword evidence="1 2" id="KW-0732">Signal</keyword>
<protein>
    <recommendedName>
        <fullName evidence="3">MPT63-like domain-containing protein</fullName>
    </recommendedName>
</protein>
<dbReference type="RefSeq" id="WP_163684421.1">
    <property type="nucleotide sequence ID" value="NZ_AP022608.1"/>
</dbReference>
<gene>
    <name evidence="4" type="ORF">MGAD_03540</name>
</gene>
<dbReference type="GO" id="GO:0005615">
    <property type="term" value="C:extracellular space"/>
    <property type="evidence" value="ECO:0007669"/>
    <property type="project" value="InterPro"/>
</dbReference>
<feature type="signal peptide" evidence="2">
    <location>
        <begin position="1"/>
        <end position="21"/>
    </location>
</feature>
<evidence type="ECO:0000256" key="2">
    <source>
        <dbReference type="SAM" id="SignalP"/>
    </source>
</evidence>
<dbReference type="Gene3D" id="2.60.40.1240">
    <property type="match status" value="1"/>
</dbReference>
<dbReference type="Proteomes" id="UP000466187">
    <property type="component" value="Chromosome"/>
</dbReference>
<reference evidence="4 5" key="1">
    <citation type="journal article" date="2019" name="Emerg. Microbes Infect.">
        <title>Comprehensive subspecies identification of 175 nontuberculous mycobacteria species based on 7547 genomic profiles.</title>
        <authorList>
            <person name="Matsumoto Y."/>
            <person name="Kinjo T."/>
            <person name="Motooka D."/>
            <person name="Nabeya D."/>
            <person name="Jung N."/>
            <person name="Uechi K."/>
            <person name="Horii T."/>
            <person name="Iida T."/>
            <person name="Fujita J."/>
            <person name="Nakamura S."/>
        </authorList>
    </citation>
    <scope>NUCLEOTIDE SEQUENCE [LARGE SCALE GENOMIC DNA]</scope>
    <source>
        <strain evidence="4 5">JCM 12688</strain>
    </source>
</reference>
<dbReference type="InterPro" id="IPR015250">
    <property type="entry name" value="MPT63-like"/>
</dbReference>
<dbReference type="Pfam" id="PF09167">
    <property type="entry name" value="DUF1942"/>
    <property type="match status" value="1"/>
</dbReference>
<proteinExistence type="predicted"/>
<dbReference type="InterPro" id="IPR029050">
    <property type="entry name" value="Immunoprotect_excell_Ig-like"/>
</dbReference>
<evidence type="ECO:0000313" key="5">
    <source>
        <dbReference type="Proteomes" id="UP000466187"/>
    </source>
</evidence>
<sequence>MRRHILLIATALAALIGVATAVAVPASAREHAHHQFGTPQQLVDAGGAVVQEWTVTGLQRSTAALPGYAARGQLWEATATVRAVTGTVTPIIPNLHAVTAGGQRWPVIWQIANPQGLPGGTLAQGQAASGKVYFDVVDAKPMAVIYDNGSGAPLMWCCTDGMTMPMPMDNCPMCATMSRPCPHCRDSM</sequence>
<evidence type="ECO:0000313" key="4">
    <source>
        <dbReference type="EMBL" id="BBZ16019.1"/>
    </source>
</evidence>
<organism evidence="4 5">
    <name type="scientific">Mycolicibacterium gadium</name>
    <name type="common">Mycobacterium gadium</name>
    <dbReference type="NCBI Taxonomy" id="1794"/>
    <lineage>
        <taxon>Bacteria</taxon>
        <taxon>Bacillati</taxon>
        <taxon>Actinomycetota</taxon>
        <taxon>Actinomycetes</taxon>
        <taxon>Mycobacteriales</taxon>
        <taxon>Mycobacteriaceae</taxon>
        <taxon>Mycolicibacterium</taxon>
    </lineage>
</organism>
<evidence type="ECO:0000259" key="3">
    <source>
        <dbReference type="Pfam" id="PF09167"/>
    </source>
</evidence>
<dbReference type="KEGG" id="mgad:MGAD_03540"/>
<name>A0A7I7WEM0_MYCGU</name>
<accession>A0A7I7WEM0</accession>